<dbReference type="InterPro" id="IPR036388">
    <property type="entry name" value="WH-like_DNA-bd_sf"/>
</dbReference>
<dbReference type="Gene3D" id="1.10.10.10">
    <property type="entry name" value="Winged helix-like DNA-binding domain superfamily/Winged helix DNA-binding domain"/>
    <property type="match status" value="1"/>
</dbReference>
<dbReference type="CDD" id="cd07377">
    <property type="entry name" value="WHTH_GntR"/>
    <property type="match status" value="1"/>
</dbReference>
<dbReference type="Proteomes" id="UP001597182">
    <property type="component" value="Unassembled WGS sequence"/>
</dbReference>
<sequence length="227" mass="25162">MADGTGGLPRAVLREQLRERLLARILDGEFAPGERIVESRVMKEYGVSQAPVREALRDLEAMRFVESFPHRGVRVRMISERELAEMYPVRAALEEVAGRAAAPVVTDGTLALLLDEIEAMRAASSADDVHAVLVHDARFHEIIFETADNALLLEVWRSLHAEIRALVTYNRARVGLAEIVESHVPILQALRERDPALAGKQMRHHIEHFGSLAFAAGGADRPTARPD</sequence>
<dbReference type="Pfam" id="PF07729">
    <property type="entry name" value="FCD"/>
    <property type="match status" value="1"/>
</dbReference>
<dbReference type="SMART" id="SM00895">
    <property type="entry name" value="FCD"/>
    <property type="match status" value="1"/>
</dbReference>
<evidence type="ECO:0000313" key="6">
    <source>
        <dbReference type="Proteomes" id="UP001597182"/>
    </source>
</evidence>
<dbReference type="SMART" id="SM00345">
    <property type="entry name" value="HTH_GNTR"/>
    <property type="match status" value="1"/>
</dbReference>
<protein>
    <submittedName>
        <fullName evidence="5">GntR family transcriptional regulator</fullName>
    </submittedName>
</protein>
<evidence type="ECO:0000259" key="4">
    <source>
        <dbReference type="PROSITE" id="PS50949"/>
    </source>
</evidence>
<keyword evidence="2" id="KW-0238">DNA-binding</keyword>
<gene>
    <name evidence="5" type="ORF">ACFQ34_24200</name>
</gene>
<name>A0ABW3VN68_9PSEU</name>
<dbReference type="InterPro" id="IPR011711">
    <property type="entry name" value="GntR_C"/>
</dbReference>
<dbReference type="RefSeq" id="WP_013674629.1">
    <property type="nucleotide sequence ID" value="NZ_BAABKS010000005.1"/>
</dbReference>
<reference evidence="6" key="1">
    <citation type="journal article" date="2019" name="Int. J. Syst. Evol. Microbiol.">
        <title>The Global Catalogue of Microorganisms (GCM) 10K type strain sequencing project: providing services to taxonomists for standard genome sequencing and annotation.</title>
        <authorList>
            <consortium name="The Broad Institute Genomics Platform"/>
            <consortium name="The Broad Institute Genome Sequencing Center for Infectious Disease"/>
            <person name="Wu L."/>
            <person name="Ma J."/>
        </authorList>
    </citation>
    <scope>NUCLEOTIDE SEQUENCE [LARGE SCALE GENOMIC DNA]</scope>
    <source>
        <strain evidence="6">CCUG 49018</strain>
    </source>
</reference>
<keyword evidence="1" id="KW-0805">Transcription regulation</keyword>
<dbReference type="PANTHER" id="PTHR43537">
    <property type="entry name" value="TRANSCRIPTIONAL REGULATOR, GNTR FAMILY"/>
    <property type="match status" value="1"/>
</dbReference>
<dbReference type="SUPFAM" id="SSF48008">
    <property type="entry name" value="GntR ligand-binding domain-like"/>
    <property type="match status" value="1"/>
</dbReference>
<dbReference type="InterPro" id="IPR000524">
    <property type="entry name" value="Tscrpt_reg_HTH_GntR"/>
</dbReference>
<evidence type="ECO:0000313" key="5">
    <source>
        <dbReference type="EMBL" id="MFD1236403.1"/>
    </source>
</evidence>
<dbReference type="PROSITE" id="PS50949">
    <property type="entry name" value="HTH_GNTR"/>
    <property type="match status" value="1"/>
</dbReference>
<dbReference type="PANTHER" id="PTHR43537:SF24">
    <property type="entry name" value="GLUCONATE OPERON TRANSCRIPTIONAL REPRESSOR"/>
    <property type="match status" value="1"/>
</dbReference>
<feature type="domain" description="HTH gntR-type" evidence="4">
    <location>
        <begin position="11"/>
        <end position="78"/>
    </location>
</feature>
<evidence type="ECO:0000256" key="3">
    <source>
        <dbReference type="ARBA" id="ARBA00023163"/>
    </source>
</evidence>
<accession>A0ABW3VN68</accession>
<proteinExistence type="predicted"/>
<dbReference type="SUPFAM" id="SSF46785">
    <property type="entry name" value="Winged helix' DNA-binding domain"/>
    <property type="match status" value="1"/>
</dbReference>
<organism evidence="5 6">
    <name type="scientific">Pseudonocardia benzenivorans</name>
    <dbReference type="NCBI Taxonomy" id="228005"/>
    <lineage>
        <taxon>Bacteria</taxon>
        <taxon>Bacillati</taxon>
        <taxon>Actinomycetota</taxon>
        <taxon>Actinomycetes</taxon>
        <taxon>Pseudonocardiales</taxon>
        <taxon>Pseudonocardiaceae</taxon>
        <taxon>Pseudonocardia</taxon>
    </lineage>
</organism>
<dbReference type="Gene3D" id="1.20.120.530">
    <property type="entry name" value="GntR ligand-binding domain-like"/>
    <property type="match status" value="1"/>
</dbReference>
<keyword evidence="3" id="KW-0804">Transcription</keyword>
<comment type="caution">
    <text evidence="5">The sequence shown here is derived from an EMBL/GenBank/DDBJ whole genome shotgun (WGS) entry which is preliminary data.</text>
</comment>
<dbReference type="EMBL" id="JBHTMB010000222">
    <property type="protein sequence ID" value="MFD1236403.1"/>
    <property type="molecule type" value="Genomic_DNA"/>
</dbReference>
<keyword evidence="6" id="KW-1185">Reference proteome</keyword>
<evidence type="ECO:0000256" key="2">
    <source>
        <dbReference type="ARBA" id="ARBA00023125"/>
    </source>
</evidence>
<evidence type="ECO:0000256" key="1">
    <source>
        <dbReference type="ARBA" id="ARBA00023015"/>
    </source>
</evidence>
<dbReference type="InterPro" id="IPR008920">
    <property type="entry name" value="TF_FadR/GntR_C"/>
</dbReference>
<dbReference type="InterPro" id="IPR036390">
    <property type="entry name" value="WH_DNA-bd_sf"/>
</dbReference>
<dbReference type="Pfam" id="PF00392">
    <property type="entry name" value="GntR"/>
    <property type="match status" value="1"/>
</dbReference>